<protein>
    <recommendedName>
        <fullName evidence="3">Peptidase aspartic putative domain-containing protein</fullName>
    </recommendedName>
</protein>
<comment type="caution">
    <text evidence="1">The sequence shown here is derived from an EMBL/GenBank/DDBJ whole genome shotgun (WGS) entry which is preliminary data.</text>
</comment>
<reference evidence="1" key="1">
    <citation type="submission" date="2020-08" db="EMBL/GenBank/DDBJ databases">
        <title>Multicomponent nature underlies the extraordinary mechanical properties of spider dragline silk.</title>
        <authorList>
            <person name="Kono N."/>
            <person name="Nakamura H."/>
            <person name="Mori M."/>
            <person name="Yoshida Y."/>
            <person name="Ohtoshi R."/>
            <person name="Malay A.D."/>
            <person name="Moran D.A.P."/>
            <person name="Tomita M."/>
            <person name="Numata K."/>
            <person name="Arakawa K."/>
        </authorList>
    </citation>
    <scope>NUCLEOTIDE SEQUENCE</scope>
</reference>
<dbReference type="SUPFAM" id="SSF56672">
    <property type="entry name" value="DNA/RNA polymerases"/>
    <property type="match status" value="1"/>
</dbReference>
<proteinExistence type="predicted"/>
<dbReference type="AlphaFoldDB" id="A0A8X7B9Q5"/>
<keyword evidence="2" id="KW-1185">Reference proteome</keyword>
<dbReference type="Proteomes" id="UP000887159">
    <property type="component" value="Unassembled WGS sequence"/>
</dbReference>
<dbReference type="EMBL" id="BMAU01021369">
    <property type="protein sequence ID" value="GFY24198.1"/>
    <property type="molecule type" value="Genomic_DNA"/>
</dbReference>
<name>A0A8X7B9Q5_TRICX</name>
<sequence>MREDACVRTCQPDYIWSEKLKDWGIADVVGKTWSVILLKLVTLTNIFWSAEPEVKLKKIDQLQRKIEELKELLFGLETAKPTEEAEFEEDLYKCETRLDDLEVRVKKLINSINVSLSVTAVEKNKYENGTFAQTKIPPIILPTFSGKYEQFSNFKSQFDDLITTNEQLTQSQKLYYLNSCLSNEVKEFASTFDTFSSLYEALESRYDNKRLIVDIHVQQILNFKKIERENPKEIREMIDCIKKNLRALKLLNYEQNNLFNVFLLNIMLKKLDNESRKNFELSLKAKDVPTFDEFIAFLEQRETILLSVDKNCIVETKTILRKSNLSFKTKTNLLMNRSVENKSCIVYDRKKWVIPSAELPVLTNPEDRESNVVDSSTQNTVLSSTASQHRKNVLISTGSVFLRNNEGRELKCPVIFDSASNINIISRKMCDFLGIAIEKINSSVSGLNSLKQNLKGKTNTLISNKSGTFRENVEFFVTEKITGLTPSVTLDVSEIKIPEFLELSDPYFYEAKEIHALLNADIIFNYSKDNVYKVNKELLFRETEFGWIAGGRLQGTNTNNFSCYFLKDNDSVDDTLKLFFELESLGIKDDPCYRKDDQAMNIFKETVQYNNNRYVVELPFRKHWNELSNNISVAKQRFQSLWGRLRRDKTLYTQYKETIQDYLNQGIIEKVNDTEINVHKPMYYLPHQAIKKEGRVTTSTRIVFDAASHQANELSLNDCLWPGPNLNPNLLDVLINFRLNRVAISSDIRQAFLQICLADKQRFCTVFMDR</sequence>
<accession>A0A8X7B9Q5</accession>
<dbReference type="PANTHER" id="PTHR47331">
    <property type="entry name" value="PHD-TYPE DOMAIN-CONTAINING PROTEIN"/>
    <property type="match status" value="1"/>
</dbReference>
<organism evidence="1 2">
    <name type="scientific">Trichonephila clavipes</name>
    <name type="common">Golden silk orbweaver</name>
    <name type="synonym">Nephila clavipes</name>
    <dbReference type="NCBI Taxonomy" id="2585209"/>
    <lineage>
        <taxon>Eukaryota</taxon>
        <taxon>Metazoa</taxon>
        <taxon>Ecdysozoa</taxon>
        <taxon>Arthropoda</taxon>
        <taxon>Chelicerata</taxon>
        <taxon>Arachnida</taxon>
        <taxon>Araneae</taxon>
        <taxon>Araneomorphae</taxon>
        <taxon>Entelegynae</taxon>
        <taxon>Araneoidea</taxon>
        <taxon>Nephilidae</taxon>
        <taxon>Trichonephila</taxon>
    </lineage>
</organism>
<dbReference type="GO" id="GO:0071897">
    <property type="term" value="P:DNA biosynthetic process"/>
    <property type="evidence" value="ECO:0007669"/>
    <property type="project" value="UniProtKB-ARBA"/>
</dbReference>
<dbReference type="Pfam" id="PF03564">
    <property type="entry name" value="DUF1759"/>
    <property type="match status" value="1"/>
</dbReference>
<dbReference type="InterPro" id="IPR043502">
    <property type="entry name" value="DNA/RNA_pol_sf"/>
</dbReference>
<gene>
    <name evidence="1" type="primary">AVEN_3539_1</name>
    <name evidence="1" type="ORF">TNCV_1012511</name>
</gene>
<evidence type="ECO:0008006" key="3">
    <source>
        <dbReference type="Google" id="ProtNLM"/>
    </source>
</evidence>
<dbReference type="InterPro" id="IPR005312">
    <property type="entry name" value="DUF1759"/>
</dbReference>
<evidence type="ECO:0000313" key="1">
    <source>
        <dbReference type="EMBL" id="GFY24198.1"/>
    </source>
</evidence>
<dbReference type="PANTHER" id="PTHR47331:SF1">
    <property type="entry name" value="GAG-LIKE PROTEIN"/>
    <property type="match status" value="1"/>
</dbReference>
<evidence type="ECO:0000313" key="2">
    <source>
        <dbReference type="Proteomes" id="UP000887159"/>
    </source>
</evidence>